<dbReference type="Proteomes" id="UP001055868">
    <property type="component" value="Chromosome"/>
</dbReference>
<dbReference type="Gene3D" id="3.40.50.2000">
    <property type="entry name" value="Glycogen Phosphorylase B"/>
    <property type="match status" value="2"/>
</dbReference>
<organism evidence="3 4">
    <name type="scientific">Brachybacterium kimchii</name>
    <dbReference type="NCBI Taxonomy" id="2942909"/>
    <lineage>
        <taxon>Bacteria</taxon>
        <taxon>Bacillati</taxon>
        <taxon>Actinomycetota</taxon>
        <taxon>Actinomycetes</taxon>
        <taxon>Micrococcales</taxon>
        <taxon>Dermabacteraceae</taxon>
        <taxon>Brachybacterium</taxon>
    </lineage>
</organism>
<keyword evidence="3" id="KW-0328">Glycosyltransferase</keyword>
<keyword evidence="1 3" id="KW-0808">Transferase</keyword>
<protein>
    <submittedName>
        <fullName evidence="3">Glycosyltransferase</fullName>
        <ecNumber evidence="3">2.4.-.-</ecNumber>
    </submittedName>
</protein>
<dbReference type="RefSeq" id="WP_249477024.1">
    <property type="nucleotide sequence ID" value="NZ_CP097218.1"/>
</dbReference>
<dbReference type="PANTHER" id="PTHR12526">
    <property type="entry name" value="GLYCOSYLTRANSFERASE"/>
    <property type="match status" value="1"/>
</dbReference>
<evidence type="ECO:0000259" key="2">
    <source>
        <dbReference type="Pfam" id="PF00534"/>
    </source>
</evidence>
<accession>A0ABY4N1S3</accession>
<evidence type="ECO:0000313" key="4">
    <source>
        <dbReference type="Proteomes" id="UP001055868"/>
    </source>
</evidence>
<evidence type="ECO:0000313" key="3">
    <source>
        <dbReference type="EMBL" id="UQN28066.1"/>
    </source>
</evidence>
<proteinExistence type="predicted"/>
<keyword evidence="4" id="KW-1185">Reference proteome</keyword>
<sequence>MFDSAGRKVAIATFDDDPSFRSSVAALRESGRLPVGVEVLNVYQDTRQAARGRAGTRSATGMRERATAAGRNLGRRVREQISSLSHDDLTETGEDKHGPYRRRFTAAGEYYAFDRLDESGGVAYTNFFENRFLIRRDDMEDGFAARRTWFTSAGSANRVEFLTPEGLCFAQRWTDPEDGHGLGVYVVQPGTRTMRRFSGLPAWHADWLQSVVDRSDTPPYVIAETASTITKMLKLRRDSAVRLGMMHNSHLASPFAIDSPLRPDYEEPFANLDEVDAYVLLSERQRRDMTERLGHAETFTVVPNALVIPPEPAEQRDPHLVSIISRLAPQKALHEAVHAFAGVVEKVPEARLEIYGRGKERSALESLVSELGIQGNVEFMGRTDDANGVMARSVCTLSTSDWEALPLSIGESLAVATPVVAYDCLYGPSTLIRDGETGVLVPRGGRKELADAVVELLRSPERAARMGAAGRADISQRLSFEAVLRDWDRAFAYAETRSGLPASAR</sequence>
<name>A0ABY4N1S3_9MICO</name>
<evidence type="ECO:0000256" key="1">
    <source>
        <dbReference type="ARBA" id="ARBA00022679"/>
    </source>
</evidence>
<dbReference type="InterPro" id="IPR001296">
    <property type="entry name" value="Glyco_trans_1"/>
</dbReference>
<dbReference type="EMBL" id="CP097218">
    <property type="protein sequence ID" value="UQN28066.1"/>
    <property type="molecule type" value="Genomic_DNA"/>
</dbReference>
<dbReference type="SUPFAM" id="SSF53756">
    <property type="entry name" value="UDP-Glycosyltransferase/glycogen phosphorylase"/>
    <property type="match status" value="1"/>
</dbReference>
<feature type="domain" description="Glycosyl transferase family 1" evidence="2">
    <location>
        <begin position="312"/>
        <end position="472"/>
    </location>
</feature>
<dbReference type="Pfam" id="PF00534">
    <property type="entry name" value="Glycos_transf_1"/>
    <property type="match status" value="1"/>
</dbReference>
<gene>
    <name evidence="3" type="ORF">M4486_10410</name>
</gene>
<reference evidence="3" key="1">
    <citation type="submission" date="2022-05" db="EMBL/GenBank/DDBJ databases">
        <title>Genomic analysis of Brachybacterium sp. CBA3104.</title>
        <authorList>
            <person name="Roh S.W."/>
            <person name="Kim Y.B."/>
            <person name="Kim Y."/>
        </authorList>
    </citation>
    <scope>NUCLEOTIDE SEQUENCE</scope>
    <source>
        <strain evidence="3">CBA3104</strain>
    </source>
</reference>
<dbReference type="GO" id="GO:0016757">
    <property type="term" value="F:glycosyltransferase activity"/>
    <property type="evidence" value="ECO:0007669"/>
    <property type="project" value="UniProtKB-KW"/>
</dbReference>
<dbReference type="EC" id="2.4.-.-" evidence="3"/>